<proteinExistence type="predicted"/>
<dbReference type="AlphaFoldDB" id="L8E8D1"/>
<reference evidence="1" key="1">
    <citation type="journal article" date="2013" name="PLoS ONE">
        <title>Direct detection of alternative open reading frames translation products in human significantly expands the proteome.</title>
        <authorList>
            <person name="Vanderperre B."/>
            <person name="Lucier J.-F."/>
            <person name="Motard J."/>
            <person name="Tremblay G."/>
            <person name="Vanderperre S."/>
            <person name="Wisztorski M."/>
            <person name="Salzet M."/>
            <person name="Boisvert F.-M."/>
            <person name="Roucou X."/>
        </authorList>
    </citation>
    <scope>NUCLEOTIDE SEQUENCE</scope>
</reference>
<sequence>MKTQDCLEAMATAKLRTLTATAPPTSPTHPLLLPAPWTLTIQVLPAPSRALPL</sequence>
<dbReference type="EMBL" id="HF583882">
    <property type="protein sequence ID" value="CCQ43379.1"/>
    <property type="molecule type" value="Genomic_DNA"/>
</dbReference>
<protein>
    <submittedName>
        <fullName evidence="1">Alternative protein HOXD3</fullName>
    </submittedName>
</protein>
<dbReference type="OrthoDB" id="6159439at2759"/>
<evidence type="ECO:0000313" key="1">
    <source>
        <dbReference type="EMBL" id="CCQ43379.1"/>
    </source>
</evidence>
<accession>L8E8D1</accession>
<dbReference type="GO" id="GO:0003677">
    <property type="term" value="F:DNA binding"/>
    <property type="evidence" value="ECO:0007669"/>
    <property type="project" value="UniProtKB-KW"/>
</dbReference>
<organism evidence="1">
    <name type="scientific">Homo sapiens</name>
    <name type="common">Human</name>
    <dbReference type="NCBI Taxonomy" id="9606"/>
    <lineage>
        <taxon>Eukaryota</taxon>
        <taxon>Metazoa</taxon>
        <taxon>Chordata</taxon>
        <taxon>Craniata</taxon>
        <taxon>Vertebrata</taxon>
        <taxon>Euteleostomi</taxon>
        <taxon>Mammalia</taxon>
        <taxon>Eutheria</taxon>
        <taxon>Euarchontoglires</taxon>
        <taxon>Primates</taxon>
        <taxon>Haplorrhini</taxon>
        <taxon>Catarrhini</taxon>
        <taxon>Hominidae</taxon>
        <taxon>Homo</taxon>
    </lineage>
</organism>
<keyword evidence="1" id="KW-0371">Homeobox</keyword>
<name>L8E8D1_HUMAN</name>
<gene>
    <name evidence="1" type="primary">HOXD3</name>
</gene>